<protein>
    <submittedName>
        <fullName evidence="1">Uncharacterized protein</fullName>
    </submittedName>
</protein>
<accession>A0A401UUA2</accession>
<comment type="caution">
    <text evidence="1">The sequence shown here is derived from an EMBL/GenBank/DDBJ whole genome shotgun (WGS) entry which is preliminary data.</text>
</comment>
<dbReference type="Proteomes" id="UP000287872">
    <property type="component" value="Unassembled WGS sequence"/>
</dbReference>
<dbReference type="RefSeq" id="WP_125006299.1">
    <property type="nucleotide sequence ID" value="NZ_BHYK01000055.1"/>
</dbReference>
<gene>
    <name evidence="1" type="ORF">Ctaglu_46990</name>
</gene>
<reference evidence="1 2" key="1">
    <citation type="submission" date="2018-11" db="EMBL/GenBank/DDBJ databases">
        <title>Genome sequencing and assembly of Clostridium tagluense strain A121.</title>
        <authorList>
            <person name="Murakami T."/>
            <person name="Segawa T."/>
            <person name="Shcherbakova V.A."/>
            <person name="Mori H."/>
            <person name="Yoshimura Y."/>
        </authorList>
    </citation>
    <scope>NUCLEOTIDE SEQUENCE [LARGE SCALE GENOMIC DNA]</scope>
    <source>
        <strain evidence="1 2">A121</strain>
    </source>
</reference>
<organism evidence="1 2">
    <name type="scientific">Clostridium tagluense</name>
    <dbReference type="NCBI Taxonomy" id="360422"/>
    <lineage>
        <taxon>Bacteria</taxon>
        <taxon>Bacillati</taxon>
        <taxon>Bacillota</taxon>
        <taxon>Clostridia</taxon>
        <taxon>Eubacteriales</taxon>
        <taxon>Clostridiaceae</taxon>
        <taxon>Clostridium</taxon>
    </lineage>
</organism>
<evidence type="ECO:0000313" key="1">
    <source>
        <dbReference type="EMBL" id="GCD13076.1"/>
    </source>
</evidence>
<evidence type="ECO:0000313" key="2">
    <source>
        <dbReference type="Proteomes" id="UP000287872"/>
    </source>
</evidence>
<keyword evidence="2" id="KW-1185">Reference proteome</keyword>
<proteinExistence type="predicted"/>
<dbReference type="EMBL" id="BHYK01000055">
    <property type="protein sequence ID" value="GCD13076.1"/>
    <property type="molecule type" value="Genomic_DNA"/>
</dbReference>
<dbReference type="AlphaFoldDB" id="A0A401UUA2"/>
<sequence>MITIPMEYDDETGEVIREASTVFELQDIRRNKKYANMKKESNVFHSFVSENYGSFFFLFYKDLSKLVDKQYSIRFLYICTFSNYAGNLIYGNAKGDGRYMVAKDLHEVLGLGKNETNKTKNILISAGLISENEKGHLLLNTEYSAKGKLNKTQKKATKVRIFEDAIRTLYEKATPREHKQLGLLIVMLPLISLKYNVVCENPTCELESEIVPISLKKLAEMLGYEVDKNSASKLKRVLFNIKVAGEYVIMVSATGNGTFVTVNPRIFYKGTLLENVEYLTKMFKLAVKTK</sequence>
<name>A0A401UUA2_9CLOT</name>
<dbReference type="OrthoDB" id="1907780at2"/>